<accession>A8PR88</accession>
<feature type="region of interest" description="Disordered" evidence="3">
    <location>
        <begin position="88"/>
        <end position="126"/>
    </location>
</feature>
<dbReference type="STRING" id="425265.A8PR88"/>
<organism evidence="5 6">
    <name type="scientific">Malassezia globosa (strain ATCC MYA-4612 / CBS 7966)</name>
    <name type="common">Dandruff-associated fungus</name>
    <dbReference type="NCBI Taxonomy" id="425265"/>
    <lineage>
        <taxon>Eukaryota</taxon>
        <taxon>Fungi</taxon>
        <taxon>Dikarya</taxon>
        <taxon>Basidiomycota</taxon>
        <taxon>Ustilaginomycotina</taxon>
        <taxon>Malasseziomycetes</taxon>
        <taxon>Malasseziales</taxon>
        <taxon>Malasseziaceae</taxon>
        <taxon>Malassezia</taxon>
    </lineage>
</organism>
<dbReference type="CDD" id="cd00024">
    <property type="entry name" value="CD_CSD"/>
    <property type="match status" value="1"/>
</dbReference>
<dbReference type="SUPFAM" id="SSF54160">
    <property type="entry name" value="Chromo domain-like"/>
    <property type="match status" value="2"/>
</dbReference>
<dbReference type="InterPro" id="IPR008251">
    <property type="entry name" value="Chromo_shadow_dom"/>
</dbReference>
<dbReference type="SMART" id="SM00300">
    <property type="entry name" value="ChSh"/>
    <property type="match status" value="1"/>
</dbReference>
<comment type="caution">
    <text evidence="5">The sequence shown here is derived from an EMBL/GenBank/DDBJ whole genome shotgun (WGS) entry which is preliminary data.</text>
</comment>
<protein>
    <recommendedName>
        <fullName evidence="4">Chromo domain-containing protein</fullName>
    </recommendedName>
</protein>
<dbReference type="EMBL" id="AAYY01000001">
    <property type="protein sequence ID" value="EDP45642.1"/>
    <property type="molecule type" value="Genomic_DNA"/>
</dbReference>
<dbReference type="OrthoDB" id="433924at2759"/>
<evidence type="ECO:0000313" key="6">
    <source>
        <dbReference type="Proteomes" id="UP000008837"/>
    </source>
</evidence>
<feature type="domain" description="Chromo" evidence="4">
    <location>
        <begin position="12"/>
        <end position="74"/>
    </location>
</feature>
<dbReference type="KEGG" id="mgl:MGL_0631"/>
<dbReference type="GO" id="GO:0005634">
    <property type="term" value="C:nucleus"/>
    <property type="evidence" value="ECO:0007669"/>
    <property type="project" value="UniProtKB-SubCell"/>
</dbReference>
<dbReference type="InterPro" id="IPR023780">
    <property type="entry name" value="Chromo_domain"/>
</dbReference>
<dbReference type="Pfam" id="PF00385">
    <property type="entry name" value="Chromo"/>
    <property type="match status" value="1"/>
</dbReference>
<keyword evidence="6" id="KW-1185">Reference proteome</keyword>
<dbReference type="GeneID" id="5857162"/>
<evidence type="ECO:0000256" key="3">
    <source>
        <dbReference type="SAM" id="MobiDB-lite"/>
    </source>
</evidence>
<proteinExistence type="predicted"/>
<dbReference type="Pfam" id="PF01393">
    <property type="entry name" value="Chromo_shadow"/>
    <property type="match status" value="1"/>
</dbReference>
<feature type="compositionally biased region" description="Polar residues" evidence="3">
    <location>
        <begin position="229"/>
        <end position="252"/>
    </location>
</feature>
<dbReference type="RefSeq" id="XP_001732856.1">
    <property type="nucleotide sequence ID" value="XM_001732804.1"/>
</dbReference>
<feature type="region of interest" description="Disordered" evidence="3">
    <location>
        <begin position="139"/>
        <end position="167"/>
    </location>
</feature>
<feature type="compositionally biased region" description="Basic and acidic residues" evidence="3">
    <location>
        <begin position="89"/>
        <end position="99"/>
    </location>
</feature>
<feature type="compositionally biased region" description="Low complexity" evidence="3">
    <location>
        <begin position="215"/>
        <end position="228"/>
    </location>
</feature>
<evidence type="ECO:0000256" key="1">
    <source>
        <dbReference type="ARBA" id="ARBA00004123"/>
    </source>
</evidence>
<dbReference type="VEuPathDB" id="FungiDB:MGL_0631"/>
<sequence>MNDDNESELEDAAVEAIVLHRYNAGQDRVEYLIQWQDATDGAAFSWEPEENAVDADELVYRYWREKRGADHAAAREYVEATKRNQALHGVDHPPTKAETVDPSSRVAAADTPSNVTGSELEPVARPTLTATTNTSLSVAPNSVRESQTVNAEGESTLSATDSQPRAYGTTQVAHFQNSVSKMCTGSEPHVVDHPLSGKRIQIHRSTQSNLDRESPTSSRRSSPHPTAPESSLNSGTTPLLTAPMSSEPVSSQFLRNKGDSHAVDSSIIQSIPENASIEREFQEQFGVDTTEPVSAAKPRAASEPPPGNLLVTRKLPAYGNPVTNANSFCSPVTLTPSLSNLVPKTASDDPAKHATAILESKRPRLDSDDPSLAKKHSNTYAKDWASSSSSMSFTPAPKGEKKKFVDQTQEPEKEESGDWDAVRVRVLTLRRQDAELHALLQFPHGTYLHPVSVAKKRCPQALLAFYESRVRFTPPAENADAAHSMPRDCPTT</sequence>
<dbReference type="InterPro" id="IPR016197">
    <property type="entry name" value="Chromo-like_dom_sf"/>
</dbReference>
<dbReference type="SMART" id="SM00298">
    <property type="entry name" value="CHROMO"/>
    <property type="match status" value="1"/>
</dbReference>
<dbReference type="InParanoid" id="A8PR88"/>
<evidence type="ECO:0000313" key="5">
    <source>
        <dbReference type="EMBL" id="EDP45642.1"/>
    </source>
</evidence>
<keyword evidence="2" id="KW-0539">Nucleus</keyword>
<evidence type="ECO:0000256" key="2">
    <source>
        <dbReference type="ARBA" id="ARBA00023242"/>
    </source>
</evidence>
<dbReference type="InterPro" id="IPR000953">
    <property type="entry name" value="Chromo/chromo_shadow_dom"/>
</dbReference>
<feature type="region of interest" description="Disordered" evidence="3">
    <location>
        <begin position="184"/>
        <end position="252"/>
    </location>
</feature>
<comment type="subcellular location">
    <subcellularLocation>
        <location evidence="1">Nucleus</location>
    </subcellularLocation>
</comment>
<dbReference type="GO" id="GO:0006338">
    <property type="term" value="P:chromatin remodeling"/>
    <property type="evidence" value="ECO:0007669"/>
    <property type="project" value="UniProtKB-ARBA"/>
</dbReference>
<dbReference type="Gene3D" id="2.40.50.40">
    <property type="match status" value="2"/>
</dbReference>
<gene>
    <name evidence="5" type="ORF">MGL_0631</name>
</gene>
<reference evidence="5 6" key="1">
    <citation type="journal article" date="2007" name="Proc. Natl. Acad. Sci. U.S.A.">
        <title>Dandruff-associated Malassezia genomes reveal convergent and divergent virulence traits shared with plant and human fungal pathogens.</title>
        <authorList>
            <person name="Xu J."/>
            <person name="Saunders C.W."/>
            <person name="Hu P."/>
            <person name="Grant R.A."/>
            <person name="Boekhout T."/>
            <person name="Kuramae E.E."/>
            <person name="Kronstad J.W."/>
            <person name="Deangelis Y.M."/>
            <person name="Reeder N.L."/>
            <person name="Johnstone K.R."/>
            <person name="Leland M."/>
            <person name="Fieno A.M."/>
            <person name="Begley W.M."/>
            <person name="Sun Y."/>
            <person name="Lacey M.P."/>
            <person name="Chaudhary T."/>
            <person name="Keough T."/>
            <person name="Chu L."/>
            <person name="Sears R."/>
            <person name="Yuan B."/>
            <person name="Dawson T.L.Jr."/>
        </authorList>
    </citation>
    <scope>NUCLEOTIDE SEQUENCE [LARGE SCALE GENOMIC DNA]</scope>
    <source>
        <strain evidence="6">ATCC MYA-4612 / CBS 7966</strain>
    </source>
</reference>
<dbReference type="AlphaFoldDB" id="A8PR88"/>
<name>A8PR88_MALGO</name>
<feature type="compositionally biased region" description="Basic and acidic residues" evidence="3">
    <location>
        <begin position="398"/>
        <end position="418"/>
    </location>
</feature>
<dbReference type="Proteomes" id="UP000008837">
    <property type="component" value="Unassembled WGS sequence"/>
</dbReference>
<evidence type="ECO:0000259" key="4">
    <source>
        <dbReference type="PROSITE" id="PS50013"/>
    </source>
</evidence>
<dbReference type="PROSITE" id="PS50013">
    <property type="entry name" value="CHROMO_2"/>
    <property type="match status" value="1"/>
</dbReference>
<feature type="region of interest" description="Disordered" evidence="3">
    <location>
        <begin position="356"/>
        <end position="418"/>
    </location>
</feature>